<evidence type="ECO:0000313" key="1">
    <source>
        <dbReference type="EMBL" id="MCK0536105.1"/>
    </source>
</evidence>
<dbReference type="Proteomes" id="UP001165524">
    <property type="component" value="Unassembled WGS sequence"/>
</dbReference>
<reference evidence="1" key="1">
    <citation type="submission" date="2022-04" db="EMBL/GenBank/DDBJ databases">
        <title>Alcanivorax sp. CY1518 draft genome sequence.</title>
        <authorList>
            <person name="Zhao G."/>
            <person name="An M."/>
        </authorList>
    </citation>
    <scope>NUCLEOTIDE SEQUENCE</scope>
    <source>
        <strain evidence="1">CY1518</strain>
    </source>
</reference>
<sequence length="138" mass="15015">MYAQDIRILAEQYEEVEYLGVISASDAAALVAEHWWALLPIDDEVTRYAFPSKSSGYALAGAAVAAICGDETSVARWVKREGVGLVCPPHKSALVRFFSELEDICIEKFGASDQLKKRLAISSFSASLREVADKLSSA</sequence>
<dbReference type="RefSeq" id="WP_246946979.1">
    <property type="nucleotide sequence ID" value="NZ_JALKII010000001.1"/>
</dbReference>
<keyword evidence="2" id="KW-1185">Reference proteome</keyword>
<dbReference type="EMBL" id="JALKII010000001">
    <property type="protein sequence ID" value="MCK0536105.1"/>
    <property type="molecule type" value="Genomic_DNA"/>
</dbReference>
<dbReference type="Gene3D" id="3.40.50.2000">
    <property type="entry name" value="Glycogen Phosphorylase B"/>
    <property type="match status" value="1"/>
</dbReference>
<comment type="caution">
    <text evidence="1">The sequence shown here is derived from an EMBL/GenBank/DDBJ whole genome shotgun (WGS) entry which is preliminary data.</text>
</comment>
<evidence type="ECO:0000313" key="2">
    <source>
        <dbReference type="Proteomes" id="UP001165524"/>
    </source>
</evidence>
<evidence type="ECO:0008006" key="3">
    <source>
        <dbReference type="Google" id="ProtNLM"/>
    </source>
</evidence>
<protein>
    <recommendedName>
        <fullName evidence="3">DUF1893 domain-containing protein</fullName>
    </recommendedName>
</protein>
<accession>A0ABT0E2R4</accession>
<gene>
    <name evidence="1" type="ORF">MU846_00070</name>
</gene>
<name>A0ABT0E2R4_9GAMM</name>
<organism evidence="1 2">
    <name type="scientific">Alcanivorax quisquiliarum</name>
    <dbReference type="NCBI Taxonomy" id="2933565"/>
    <lineage>
        <taxon>Bacteria</taxon>
        <taxon>Pseudomonadati</taxon>
        <taxon>Pseudomonadota</taxon>
        <taxon>Gammaproteobacteria</taxon>
        <taxon>Oceanospirillales</taxon>
        <taxon>Alcanivoracaceae</taxon>
        <taxon>Alcanivorax</taxon>
    </lineage>
</organism>
<proteinExistence type="predicted"/>